<proteinExistence type="predicted"/>
<dbReference type="CDD" id="cd13585">
    <property type="entry name" value="PBP2_TMBP_like"/>
    <property type="match status" value="1"/>
</dbReference>
<dbReference type="SUPFAM" id="SSF53850">
    <property type="entry name" value="Periplasmic binding protein-like II"/>
    <property type="match status" value="1"/>
</dbReference>
<organism evidence="1 2">
    <name type="scientific">Paenibacillus allorhizoplanae</name>
    <dbReference type="NCBI Taxonomy" id="2905648"/>
    <lineage>
        <taxon>Bacteria</taxon>
        <taxon>Bacillati</taxon>
        <taxon>Bacillota</taxon>
        <taxon>Bacilli</taxon>
        <taxon>Bacillales</taxon>
        <taxon>Paenibacillaceae</taxon>
        <taxon>Paenibacillus</taxon>
    </lineage>
</organism>
<accession>A0ABM9CMJ0</accession>
<name>A0ABM9CMJ0_9BACL</name>
<evidence type="ECO:0008006" key="3">
    <source>
        <dbReference type="Google" id="ProtNLM"/>
    </source>
</evidence>
<dbReference type="Pfam" id="PF01547">
    <property type="entry name" value="SBP_bac_1"/>
    <property type="match status" value="1"/>
</dbReference>
<keyword evidence="2" id="KW-1185">Reference proteome</keyword>
<gene>
    <name evidence="1" type="ORF">PAECIP111891_04555</name>
</gene>
<dbReference type="Gene3D" id="3.40.190.10">
    <property type="entry name" value="Periplasmic binding protein-like II"/>
    <property type="match status" value="1"/>
</dbReference>
<reference evidence="1" key="1">
    <citation type="submission" date="2022-01" db="EMBL/GenBank/DDBJ databases">
        <authorList>
            <person name="Criscuolo A."/>
        </authorList>
    </citation>
    <scope>NUCLEOTIDE SEQUENCE</scope>
    <source>
        <strain evidence="1">CIP111891</strain>
    </source>
</reference>
<dbReference type="PROSITE" id="PS51257">
    <property type="entry name" value="PROKAR_LIPOPROTEIN"/>
    <property type="match status" value="1"/>
</dbReference>
<protein>
    <recommendedName>
        <fullName evidence="3">Sugar ABC transporter substrate-binding protein</fullName>
    </recommendedName>
</protein>
<dbReference type="InterPro" id="IPR006059">
    <property type="entry name" value="SBP"/>
</dbReference>
<evidence type="ECO:0000313" key="2">
    <source>
        <dbReference type="Proteomes" id="UP000838821"/>
    </source>
</evidence>
<dbReference type="InterPro" id="IPR050490">
    <property type="entry name" value="Bact_solute-bd_prot1"/>
</dbReference>
<dbReference type="EMBL" id="CAKMMW010000015">
    <property type="protein sequence ID" value="CAH1217117.1"/>
    <property type="molecule type" value="Genomic_DNA"/>
</dbReference>
<evidence type="ECO:0000313" key="1">
    <source>
        <dbReference type="EMBL" id="CAH1217117.1"/>
    </source>
</evidence>
<dbReference type="PANTHER" id="PTHR43649:SF12">
    <property type="entry name" value="DIACETYLCHITOBIOSE BINDING PROTEIN DASA"/>
    <property type="match status" value="1"/>
</dbReference>
<sequence>MMRIKQRERKNWLFVMNWIVLVTFVMGCSGQEHTLPTSSPSNDTKVTLRMIESLTNQNRTVILKGLLTQFESQNPNIHVELISPPFTQADITIKTMLNVKQELDVMEVRDINVADLASQGYIDPLNTYMSSWDELNTLSNAAKSISVVGRKNYFIANGLYQRQMFYRKDWLEAAGLKPPSSWEEMYETSKKLTDPAKNQYGFSFRGAKGSISTSDTLIRAYNGDLVNLDDGQFLNDGSTIYTSPEAMKAMELYMNLYKDASPPDSIYWGFQEQVEAFTSGVTGILLQDPDVIQTIQDKMQPGTWATAPLPTGPKGNALVSVGGAGWGIASYSKHKAEAWKLIAFLSGAKQNTELSKKYGLIPIHTSAVSDAFFQTGPYRTLLDMTLKPDTFLLFKPPFQYAGNSNWDKVAMESGQALLSGNATIEETLSKWDTFWQEQKRTMGIELNKK</sequence>
<dbReference type="Proteomes" id="UP000838821">
    <property type="component" value="Unassembled WGS sequence"/>
</dbReference>
<dbReference type="PANTHER" id="PTHR43649">
    <property type="entry name" value="ARABINOSE-BINDING PROTEIN-RELATED"/>
    <property type="match status" value="1"/>
</dbReference>
<comment type="caution">
    <text evidence="1">The sequence shown here is derived from an EMBL/GenBank/DDBJ whole genome shotgun (WGS) entry which is preliminary data.</text>
</comment>